<feature type="compositionally biased region" description="Polar residues" evidence="5">
    <location>
        <begin position="95"/>
        <end position="120"/>
    </location>
</feature>
<dbReference type="GO" id="GO:0008270">
    <property type="term" value="F:zinc ion binding"/>
    <property type="evidence" value="ECO:0007669"/>
    <property type="project" value="UniProtKB-KW"/>
</dbReference>
<dbReference type="GO" id="GO:0000492">
    <property type="term" value="P:box C/D snoRNP assembly"/>
    <property type="evidence" value="ECO:0007669"/>
    <property type="project" value="TreeGrafter"/>
</dbReference>
<proteinExistence type="predicted"/>
<feature type="compositionally biased region" description="Basic residues" evidence="5">
    <location>
        <begin position="605"/>
        <end position="621"/>
    </location>
</feature>
<dbReference type="PANTHER" id="PTHR13309:SF0">
    <property type="entry name" value="FMR1-INTERACTING PROTEIN NUFIP1"/>
    <property type="match status" value="1"/>
</dbReference>
<feature type="region of interest" description="Disordered" evidence="5">
    <location>
        <begin position="633"/>
        <end position="652"/>
    </location>
</feature>
<feature type="compositionally biased region" description="Polar residues" evidence="5">
    <location>
        <begin position="232"/>
        <end position="244"/>
    </location>
</feature>
<dbReference type="EMBL" id="LASV01000042">
    <property type="protein sequence ID" value="KKA24931.1"/>
    <property type="molecule type" value="Genomic_DNA"/>
</dbReference>
<dbReference type="InterPro" id="IPR019496">
    <property type="entry name" value="NUFIP1_cons_dom"/>
</dbReference>
<feature type="compositionally biased region" description="Basic and acidic residues" evidence="5">
    <location>
        <begin position="709"/>
        <end position="730"/>
    </location>
</feature>
<keyword evidence="8" id="KW-1185">Reference proteome</keyword>
<feature type="compositionally biased region" description="Polar residues" evidence="5">
    <location>
        <begin position="25"/>
        <end position="40"/>
    </location>
</feature>
<feature type="compositionally biased region" description="Pro residues" evidence="5">
    <location>
        <begin position="8"/>
        <end position="18"/>
    </location>
</feature>
<dbReference type="CDD" id="cd06503">
    <property type="entry name" value="ATP-synt_Fo_b"/>
    <property type="match status" value="1"/>
</dbReference>
<feature type="compositionally biased region" description="Acidic residues" evidence="5">
    <location>
        <begin position="314"/>
        <end position="324"/>
    </location>
</feature>
<feature type="compositionally biased region" description="Basic and acidic residues" evidence="5">
    <location>
        <begin position="442"/>
        <end position="462"/>
    </location>
</feature>
<dbReference type="Pfam" id="PF00642">
    <property type="entry name" value="zf-CCCH"/>
    <property type="match status" value="1"/>
</dbReference>
<feature type="region of interest" description="Disordered" evidence="5">
    <location>
        <begin position="366"/>
        <end position="626"/>
    </location>
</feature>
<feature type="compositionally biased region" description="Pro residues" evidence="5">
    <location>
        <begin position="123"/>
        <end position="143"/>
    </location>
</feature>
<feature type="compositionally biased region" description="Acidic residues" evidence="5">
    <location>
        <begin position="566"/>
        <end position="584"/>
    </location>
</feature>
<dbReference type="SUPFAM" id="SSF90229">
    <property type="entry name" value="CCCH zinc finger"/>
    <property type="match status" value="1"/>
</dbReference>
<dbReference type="InterPro" id="IPR039136">
    <property type="entry name" value="NUFIP1-like"/>
</dbReference>
<dbReference type="Pfam" id="PF10453">
    <property type="entry name" value="NUFIP1"/>
    <property type="match status" value="1"/>
</dbReference>
<feature type="compositionally biased region" description="Polar residues" evidence="5">
    <location>
        <begin position="72"/>
        <end position="86"/>
    </location>
</feature>
<reference evidence="7 8" key="1">
    <citation type="submission" date="2015-04" db="EMBL/GenBank/DDBJ databases">
        <authorList>
            <person name="Heijne W.H."/>
            <person name="Fedorova N.D."/>
            <person name="Nierman W.C."/>
            <person name="Vollebregt A.W."/>
            <person name="Zhao Z."/>
            <person name="Wu L."/>
            <person name="Kumar M."/>
            <person name="Stam H."/>
            <person name="van den Berg M.A."/>
            <person name="Pel H.J."/>
        </authorList>
    </citation>
    <scope>NUCLEOTIDE SEQUENCE [LARGE SCALE GENOMIC DNA]</scope>
    <source>
        <strain evidence="7 8">CBS 393.64</strain>
    </source>
</reference>
<sequence length="730" mass="77611">MASRGFSFPPPPPPPPPQQHHAPGFQSSAASYGQNNTSYGQRGGRPSGGYHNRGRGRGGGNRGGRGGHFGNSDSNHAASYRANPSVNYGGYPAASTFSSPSTVTGASPYQSSSQFQPHQTQPAYPPPGQQYSQPPPPLPPYSPHPNYDAGYGASSAHPQVPSYSPQSAAGYAPGISPPPPSSSSASHAPPGPPIVAPPMRWGYDNSGAGGFYSGAPNGSTPNSLSHPGYGNVHSNSHPGGNNFTKHGHKRAYSSAFEKPTTSAPRTPAPPPVPSFGNPLPAKPPPPVDATRKQPKKKKRRFNQLGLTPKTEEHESSEEEDDADEEARFVSSSSGSGTGPLQFTYKGRTSTLQTPEEIAAWIEERKKRYPTKARIEEKKKAMEEARKQKEMQREEARRQQKEARAQKERAKSERKEQRDESTDPIDAAVKAKLKAEKLRKKLIKEEKRVAKAEADAERARLKAEALQQSLAAKSDETGPDASENPGGDSSQAADTALPGSDAAHPAVNGTDGVQADGNQETDNNQNGLTHSHATATAGAEPSVPSSPGASDTSDETSSSGSDLSSSDSDDDSDEDEDDEDDDSAPEEISSRREGPERVPAPSRDSRQKKKGLCRHFARKGRCSRGDRCRFAHELTEGGAGKARPGEAKGRGQTAKRGLFQLLLEREAEERDRRVMQAIAWLGEHGLLDDPSSEKASDEATSKPAPAIPPVHDEVDTKDAAGVKAADETGAS</sequence>
<keyword evidence="3 4" id="KW-0862">Zinc</keyword>
<feature type="compositionally biased region" description="Polar residues" evidence="5">
    <location>
        <begin position="216"/>
        <end position="225"/>
    </location>
</feature>
<feature type="zinc finger region" description="C3H1-type" evidence="4">
    <location>
        <begin position="606"/>
        <end position="634"/>
    </location>
</feature>
<feature type="compositionally biased region" description="Gly residues" evidence="5">
    <location>
        <begin position="57"/>
        <end position="69"/>
    </location>
</feature>
<feature type="domain" description="C3H1-type" evidence="6">
    <location>
        <begin position="606"/>
        <end position="634"/>
    </location>
</feature>
<dbReference type="Gene3D" id="4.10.1000.10">
    <property type="entry name" value="Zinc finger, CCCH-type"/>
    <property type="match status" value="1"/>
</dbReference>
<dbReference type="SMART" id="SM00356">
    <property type="entry name" value="ZnF_C3H1"/>
    <property type="match status" value="1"/>
</dbReference>
<dbReference type="STRING" id="1408163.A0A0F4Z4A6"/>
<evidence type="ECO:0000313" key="8">
    <source>
        <dbReference type="Proteomes" id="UP000053958"/>
    </source>
</evidence>
<feature type="region of interest" description="Disordered" evidence="5">
    <location>
        <begin position="684"/>
        <end position="730"/>
    </location>
</feature>
<dbReference type="GO" id="GO:0005634">
    <property type="term" value="C:nucleus"/>
    <property type="evidence" value="ECO:0007669"/>
    <property type="project" value="TreeGrafter"/>
</dbReference>
<protein>
    <submittedName>
        <fullName evidence="7">CCCH zinc finger protein</fullName>
    </submittedName>
</protein>
<organism evidence="7 8">
    <name type="scientific">Rasamsonia emersonii (strain ATCC 16479 / CBS 393.64 / IMI 116815)</name>
    <dbReference type="NCBI Taxonomy" id="1408163"/>
    <lineage>
        <taxon>Eukaryota</taxon>
        <taxon>Fungi</taxon>
        <taxon>Dikarya</taxon>
        <taxon>Ascomycota</taxon>
        <taxon>Pezizomycotina</taxon>
        <taxon>Eurotiomycetes</taxon>
        <taxon>Eurotiomycetidae</taxon>
        <taxon>Eurotiales</taxon>
        <taxon>Trichocomaceae</taxon>
        <taxon>Rasamsonia</taxon>
    </lineage>
</organism>
<name>A0A0F4Z4A6_RASE3</name>
<dbReference type="PANTHER" id="PTHR13309">
    <property type="entry name" value="NUCLEAR FRAGILE X MENTAL RETARDATION PROTEIN INTERACTING PROTEIN 1"/>
    <property type="match status" value="1"/>
</dbReference>
<evidence type="ECO:0000256" key="5">
    <source>
        <dbReference type="SAM" id="MobiDB-lite"/>
    </source>
</evidence>
<dbReference type="GeneID" id="25313398"/>
<accession>A0A0F4Z4A6</accession>
<feature type="compositionally biased region" description="Polar residues" evidence="5">
    <location>
        <begin position="515"/>
        <end position="533"/>
    </location>
</feature>
<dbReference type="Proteomes" id="UP000053958">
    <property type="component" value="Unassembled WGS sequence"/>
</dbReference>
<dbReference type="InterPro" id="IPR000571">
    <property type="entry name" value="Znf_CCCH"/>
</dbReference>
<feature type="compositionally biased region" description="Basic and acidic residues" evidence="5">
    <location>
        <begin position="372"/>
        <end position="420"/>
    </location>
</feature>
<feature type="compositionally biased region" description="Polar residues" evidence="5">
    <location>
        <begin position="329"/>
        <end position="351"/>
    </location>
</feature>
<evidence type="ECO:0000256" key="3">
    <source>
        <dbReference type="ARBA" id="ARBA00022833"/>
    </source>
</evidence>
<dbReference type="RefSeq" id="XP_013331543.1">
    <property type="nucleotide sequence ID" value="XM_013476089.1"/>
</dbReference>
<keyword evidence="2 4" id="KW-0863">Zinc-finger</keyword>
<evidence type="ECO:0000259" key="6">
    <source>
        <dbReference type="PROSITE" id="PS50103"/>
    </source>
</evidence>
<feature type="region of interest" description="Disordered" evidence="5">
    <location>
        <begin position="1"/>
        <end position="351"/>
    </location>
</feature>
<evidence type="ECO:0000313" key="7">
    <source>
        <dbReference type="EMBL" id="KKA24931.1"/>
    </source>
</evidence>
<dbReference type="InterPro" id="IPR036855">
    <property type="entry name" value="Znf_CCCH_sf"/>
</dbReference>
<feature type="compositionally biased region" description="Low complexity" evidence="5">
    <location>
        <begin position="554"/>
        <end position="565"/>
    </location>
</feature>
<evidence type="ECO:0000256" key="1">
    <source>
        <dbReference type="ARBA" id="ARBA00022723"/>
    </source>
</evidence>
<evidence type="ECO:0000256" key="2">
    <source>
        <dbReference type="ARBA" id="ARBA00022771"/>
    </source>
</evidence>
<evidence type="ECO:0000256" key="4">
    <source>
        <dbReference type="PROSITE-ProRule" id="PRU00723"/>
    </source>
</evidence>
<dbReference type="GO" id="GO:0003723">
    <property type="term" value="F:RNA binding"/>
    <property type="evidence" value="ECO:0007669"/>
    <property type="project" value="InterPro"/>
</dbReference>
<feature type="compositionally biased region" description="Basic residues" evidence="5">
    <location>
        <begin position="292"/>
        <end position="301"/>
    </location>
</feature>
<dbReference type="OrthoDB" id="273070at2759"/>
<gene>
    <name evidence="7" type="ORF">T310_1046</name>
</gene>
<dbReference type="AlphaFoldDB" id="A0A0F4Z4A6"/>
<feature type="compositionally biased region" description="Basic and acidic residues" evidence="5">
    <location>
        <begin position="684"/>
        <end position="699"/>
    </location>
</feature>
<keyword evidence="1 4" id="KW-0479">Metal-binding</keyword>
<comment type="caution">
    <text evidence="7">The sequence shown here is derived from an EMBL/GenBank/DDBJ whole genome shotgun (WGS) entry which is preliminary data.</text>
</comment>
<dbReference type="PROSITE" id="PS50103">
    <property type="entry name" value="ZF_C3H1"/>
    <property type="match status" value="1"/>
</dbReference>